<accession>A0A212JIR7</accession>
<name>A0A212JIR7_9BACT</name>
<sequence>MTYFLLIGCCLIPWIIIKRLDIVITVNIMYTRASKNHVHNSYKVSILFFDC</sequence>
<protein>
    <submittedName>
        <fullName evidence="1">Uncharacterized protein</fullName>
    </submittedName>
</protein>
<gene>
    <name evidence="1" type="ORF">KL86DYS2_11628</name>
</gene>
<dbReference type="AlphaFoldDB" id="A0A212JIR7"/>
<reference evidence="1" key="1">
    <citation type="submission" date="2016-04" db="EMBL/GenBank/DDBJ databases">
        <authorList>
            <person name="Evans L.H."/>
            <person name="Alamgir A."/>
            <person name="Owens N."/>
            <person name="Weber N.D."/>
            <person name="Virtaneva K."/>
            <person name="Barbian K."/>
            <person name="Babar A."/>
            <person name="Rosenke K."/>
        </authorList>
    </citation>
    <scope>NUCLEOTIDE SEQUENCE</scope>
    <source>
        <strain evidence="1">86-2</strain>
    </source>
</reference>
<proteinExistence type="predicted"/>
<evidence type="ECO:0000313" key="1">
    <source>
        <dbReference type="EMBL" id="SBV99320.1"/>
    </source>
</evidence>
<dbReference type="EMBL" id="FLUL01000001">
    <property type="protein sequence ID" value="SBV99320.1"/>
    <property type="molecule type" value="Genomic_DNA"/>
</dbReference>
<organism evidence="1">
    <name type="scientific">uncultured Dysgonomonas sp</name>
    <dbReference type="NCBI Taxonomy" id="206096"/>
    <lineage>
        <taxon>Bacteria</taxon>
        <taxon>Pseudomonadati</taxon>
        <taxon>Bacteroidota</taxon>
        <taxon>Bacteroidia</taxon>
        <taxon>Bacteroidales</taxon>
        <taxon>Dysgonomonadaceae</taxon>
        <taxon>Dysgonomonas</taxon>
        <taxon>environmental samples</taxon>
    </lineage>
</organism>